<evidence type="ECO:0000313" key="3">
    <source>
        <dbReference type="Proteomes" id="UP000680625"/>
    </source>
</evidence>
<keyword evidence="1" id="KW-1133">Transmembrane helix</keyword>
<name>A0ABX8CHB8_9CHLA</name>
<accession>A0ABX8CHB8</accession>
<keyword evidence="3" id="KW-1185">Reference proteome</keyword>
<dbReference type="Proteomes" id="UP000680625">
    <property type="component" value="Chromosome"/>
</dbReference>
<gene>
    <name evidence="2" type="ORF">H9Q19_00745</name>
</gene>
<sequence length="121" mass="13841">MLSTCLALAACVAGITIFSTPPKFIIIGGISTALINILCLCILILLTRNSAVNLHRDMDIKLYLLSQHYRNFIDEHDAFVEEYNAFLDEYQLYTITETITNYQSHLIEQPEKGSKKMRNRK</sequence>
<keyword evidence="1" id="KW-0472">Membrane</keyword>
<proteinExistence type="predicted"/>
<dbReference type="RefSeq" id="WP_213241266.1">
    <property type="nucleotide sequence ID" value="NZ_CP060791.1"/>
</dbReference>
<dbReference type="EMBL" id="CP060791">
    <property type="protein sequence ID" value="QVE49225.1"/>
    <property type="molecule type" value="Genomic_DNA"/>
</dbReference>
<evidence type="ECO:0008006" key="4">
    <source>
        <dbReference type="Google" id="ProtNLM"/>
    </source>
</evidence>
<dbReference type="GeneID" id="301704115"/>
<protein>
    <recommendedName>
        <fullName evidence="4">Inner membrane protein</fullName>
    </recommendedName>
</protein>
<evidence type="ECO:0000256" key="1">
    <source>
        <dbReference type="SAM" id="Phobius"/>
    </source>
</evidence>
<evidence type="ECO:0000313" key="2">
    <source>
        <dbReference type="EMBL" id="QVE49225.1"/>
    </source>
</evidence>
<keyword evidence="1" id="KW-0812">Transmembrane</keyword>
<feature type="transmembrane region" description="Helical" evidence="1">
    <location>
        <begin position="24"/>
        <end position="46"/>
    </location>
</feature>
<organism evidence="2 3">
    <name type="scientific">Chlamydia crocodili</name>
    <dbReference type="NCBI Taxonomy" id="2766982"/>
    <lineage>
        <taxon>Bacteria</taxon>
        <taxon>Pseudomonadati</taxon>
        <taxon>Chlamydiota</taxon>
        <taxon>Chlamydiia</taxon>
        <taxon>Chlamydiales</taxon>
        <taxon>Chlamydiaceae</taxon>
        <taxon>Chlamydia/Chlamydophila group</taxon>
        <taxon>Chlamydia</taxon>
    </lineage>
</organism>
<reference evidence="2 3" key="1">
    <citation type="submission" date="2020-08" db="EMBL/GenBank/DDBJ databases">
        <title>Isolation and characterization of novel Chlamydia from Siamese crocodiles (Crocodylus siamensis).</title>
        <authorList>
            <person name="Sariya L."/>
        </authorList>
    </citation>
    <scope>NUCLEOTIDE SEQUENCE [LARGE SCALE GENOMIC DNA]</scope>
    <source>
        <strain evidence="2 3">No. 12</strain>
    </source>
</reference>